<name>A0A0A0LP40_CUCSA</name>
<reference evidence="2 3" key="3">
    <citation type="journal article" date="2010" name="BMC Genomics">
        <title>Transcriptome sequencing and comparative analysis of cucumber flowers with different sex types.</title>
        <authorList>
            <person name="Guo S."/>
            <person name="Zheng Y."/>
            <person name="Joung J.G."/>
            <person name="Liu S."/>
            <person name="Zhang Z."/>
            <person name="Crasta O.R."/>
            <person name="Sobral B.W."/>
            <person name="Xu Y."/>
            <person name="Huang S."/>
            <person name="Fei Z."/>
        </authorList>
    </citation>
    <scope>NUCLEOTIDE SEQUENCE [LARGE SCALE GENOMIC DNA]</scope>
    <source>
        <strain evidence="3">cv. 9930</strain>
    </source>
</reference>
<evidence type="ECO:0000313" key="3">
    <source>
        <dbReference type="Proteomes" id="UP000029981"/>
    </source>
</evidence>
<gene>
    <name evidence="2" type="ORF">Csa_1G004300</name>
</gene>
<reference evidence="2 3" key="2">
    <citation type="journal article" date="2009" name="PLoS ONE">
        <title>An integrated genetic and cytogenetic map of the cucumber genome.</title>
        <authorList>
            <person name="Ren Y."/>
            <person name="Zhang Z."/>
            <person name="Liu J."/>
            <person name="Staub J.E."/>
            <person name="Han Y."/>
            <person name="Cheng Z."/>
            <person name="Li X."/>
            <person name="Lu J."/>
            <person name="Miao H."/>
            <person name="Kang H."/>
            <person name="Xie B."/>
            <person name="Gu X."/>
            <person name="Wang X."/>
            <person name="Du Y."/>
            <person name="Jin W."/>
            <person name="Huang S."/>
        </authorList>
    </citation>
    <scope>NUCLEOTIDE SEQUENCE [LARGE SCALE GENOMIC DNA]</scope>
    <source>
        <strain evidence="3">cv. 9930</strain>
    </source>
</reference>
<accession>A0A0A0LP40</accession>
<feature type="compositionally biased region" description="Basic and acidic residues" evidence="1">
    <location>
        <begin position="1"/>
        <end position="10"/>
    </location>
</feature>
<reference evidence="2 3" key="1">
    <citation type="journal article" date="2009" name="Nat. Genet.">
        <title>The genome of the cucumber, Cucumis sativus L.</title>
        <authorList>
            <person name="Huang S."/>
            <person name="Li R."/>
            <person name="Zhang Z."/>
            <person name="Li L."/>
            <person name="Gu X."/>
            <person name="Fan W."/>
            <person name="Lucas W.J."/>
            <person name="Wang X."/>
            <person name="Xie B."/>
            <person name="Ni P."/>
            <person name="Ren Y."/>
            <person name="Zhu H."/>
            <person name="Li J."/>
            <person name="Lin K."/>
            <person name="Jin W."/>
            <person name="Fei Z."/>
            <person name="Li G."/>
            <person name="Staub J."/>
            <person name="Kilian A."/>
            <person name="van der Vossen E.A."/>
            <person name="Wu Y."/>
            <person name="Guo J."/>
            <person name="He J."/>
            <person name="Jia Z."/>
            <person name="Ren Y."/>
            <person name="Tian G."/>
            <person name="Lu Y."/>
            <person name="Ruan J."/>
            <person name="Qian W."/>
            <person name="Wang M."/>
            <person name="Huang Q."/>
            <person name="Li B."/>
            <person name="Xuan Z."/>
            <person name="Cao J."/>
            <person name="Asan"/>
            <person name="Wu Z."/>
            <person name="Zhang J."/>
            <person name="Cai Q."/>
            <person name="Bai Y."/>
            <person name="Zhao B."/>
            <person name="Han Y."/>
            <person name="Li Y."/>
            <person name="Li X."/>
            <person name="Wang S."/>
            <person name="Shi Q."/>
            <person name="Liu S."/>
            <person name="Cho W.K."/>
            <person name="Kim J.Y."/>
            <person name="Xu Y."/>
            <person name="Heller-Uszynska K."/>
            <person name="Miao H."/>
            <person name="Cheng Z."/>
            <person name="Zhang S."/>
            <person name="Wu J."/>
            <person name="Yang Y."/>
            <person name="Kang H."/>
            <person name="Li M."/>
            <person name="Liang H."/>
            <person name="Ren X."/>
            <person name="Shi Z."/>
            <person name="Wen M."/>
            <person name="Jian M."/>
            <person name="Yang H."/>
            <person name="Zhang G."/>
            <person name="Yang Z."/>
            <person name="Chen R."/>
            <person name="Liu S."/>
            <person name="Li J."/>
            <person name="Ma L."/>
            <person name="Liu H."/>
            <person name="Zhou Y."/>
            <person name="Zhao J."/>
            <person name="Fang X."/>
            <person name="Li G."/>
            <person name="Fang L."/>
            <person name="Li Y."/>
            <person name="Liu D."/>
            <person name="Zheng H."/>
            <person name="Zhang Y."/>
            <person name="Qin N."/>
            <person name="Li Z."/>
            <person name="Yang G."/>
            <person name="Yang S."/>
            <person name="Bolund L."/>
            <person name="Kristiansen K."/>
            <person name="Zheng H."/>
            <person name="Li S."/>
            <person name="Zhang X."/>
            <person name="Yang H."/>
            <person name="Wang J."/>
            <person name="Sun R."/>
            <person name="Zhang B."/>
            <person name="Jiang S."/>
            <person name="Wang J."/>
            <person name="Du Y."/>
            <person name="Li S."/>
        </authorList>
    </citation>
    <scope>NUCLEOTIDE SEQUENCE [LARGE SCALE GENOMIC DNA]</scope>
    <source>
        <strain evidence="3">cv. 9930</strain>
    </source>
</reference>
<reference evidence="2 3" key="4">
    <citation type="journal article" date="2011" name="BMC Genomics">
        <title>RNA-Seq improves annotation of protein-coding genes in the cucumber genome.</title>
        <authorList>
            <person name="Li Z."/>
            <person name="Zhang Z."/>
            <person name="Yan P."/>
            <person name="Huang S."/>
            <person name="Fei Z."/>
            <person name="Lin K."/>
        </authorList>
    </citation>
    <scope>NUCLEOTIDE SEQUENCE [LARGE SCALE GENOMIC DNA]</scope>
    <source>
        <strain evidence="3">cv. 9930</strain>
    </source>
</reference>
<evidence type="ECO:0000256" key="1">
    <source>
        <dbReference type="SAM" id="MobiDB-lite"/>
    </source>
</evidence>
<feature type="region of interest" description="Disordered" evidence="1">
    <location>
        <begin position="1"/>
        <end position="36"/>
    </location>
</feature>
<sequence length="65" mass="7606">MLRAKPREEMGAEVAGRYFRNGSEGKKKKQSEPRNRWKIAMGVPARRSWQMKNVKSRVMGLRSEQ</sequence>
<dbReference type="Proteomes" id="UP000029981">
    <property type="component" value="Chromosome 1"/>
</dbReference>
<dbReference type="AlphaFoldDB" id="A0A0A0LP40"/>
<dbReference type="EMBL" id="CM002922">
    <property type="protein sequence ID" value="KGN63563.1"/>
    <property type="molecule type" value="Genomic_DNA"/>
</dbReference>
<dbReference type="Gramene" id="KGN63563">
    <property type="protein sequence ID" value="KGN63563"/>
    <property type="gene ID" value="Csa_1G004300"/>
</dbReference>
<organism evidence="2 3">
    <name type="scientific">Cucumis sativus</name>
    <name type="common">Cucumber</name>
    <dbReference type="NCBI Taxonomy" id="3659"/>
    <lineage>
        <taxon>Eukaryota</taxon>
        <taxon>Viridiplantae</taxon>
        <taxon>Streptophyta</taxon>
        <taxon>Embryophyta</taxon>
        <taxon>Tracheophyta</taxon>
        <taxon>Spermatophyta</taxon>
        <taxon>Magnoliopsida</taxon>
        <taxon>eudicotyledons</taxon>
        <taxon>Gunneridae</taxon>
        <taxon>Pentapetalae</taxon>
        <taxon>rosids</taxon>
        <taxon>fabids</taxon>
        <taxon>Cucurbitales</taxon>
        <taxon>Cucurbitaceae</taxon>
        <taxon>Benincaseae</taxon>
        <taxon>Cucumis</taxon>
    </lineage>
</organism>
<evidence type="ECO:0000313" key="2">
    <source>
        <dbReference type="EMBL" id="KGN63563.1"/>
    </source>
</evidence>
<proteinExistence type="predicted"/>
<protein>
    <submittedName>
        <fullName evidence="2">Uncharacterized protein</fullName>
    </submittedName>
</protein>
<keyword evidence="3" id="KW-1185">Reference proteome</keyword>